<proteinExistence type="predicted"/>
<dbReference type="PROSITE" id="PS51257">
    <property type="entry name" value="PROKAR_LIPOPROTEIN"/>
    <property type="match status" value="1"/>
</dbReference>
<feature type="signal peptide" evidence="1">
    <location>
        <begin position="1"/>
        <end position="20"/>
    </location>
</feature>
<sequence length="316" mass="34240">MKTVLKIMVGTIFSFSSAAAFSCASCGCSLSSDWQNQGFSSDPGFRFDLRYDFLNQNQIRSGTDKATTWPVDGHEQELYTKNQYLTASVDYTASPDWGVTVQLPYIDRTHATNGFAFDGSDAGASHTHSLGDIKVIGRYTGLTTDHNLGIQLGLKLATGSHTENFNSGALAGQSLDRGLQPGSGTTDLIAGIFQFNQLSPDWDYFIQAMAQLPLNHNDGYQPGKSLNVNAGIRYAGMGTWIPQLQLNGRISSKDSGVNASPDDSGGKTLYVSPGLTWSGSERLRLYMFLQIPVYQSLNGYQLAPKYTVSIGTSMGF</sequence>
<name>A0A850QGH2_9BURK</name>
<evidence type="ECO:0000256" key="1">
    <source>
        <dbReference type="SAM" id="SignalP"/>
    </source>
</evidence>
<protein>
    <submittedName>
        <fullName evidence="2">TonB-dependent receptor</fullName>
    </submittedName>
</protein>
<evidence type="ECO:0000313" key="2">
    <source>
        <dbReference type="EMBL" id="NVO78087.1"/>
    </source>
</evidence>
<dbReference type="SUPFAM" id="SSF56935">
    <property type="entry name" value="Porins"/>
    <property type="match status" value="1"/>
</dbReference>
<feature type="chain" id="PRO_5032798469" evidence="1">
    <location>
        <begin position="21"/>
        <end position="316"/>
    </location>
</feature>
<organism evidence="2 3">
    <name type="scientific">Undibacterium oligocarboniphilum</name>
    <dbReference type="NCBI Taxonomy" id="666702"/>
    <lineage>
        <taxon>Bacteria</taxon>
        <taxon>Pseudomonadati</taxon>
        <taxon>Pseudomonadota</taxon>
        <taxon>Betaproteobacteria</taxon>
        <taxon>Burkholderiales</taxon>
        <taxon>Oxalobacteraceae</taxon>
        <taxon>Undibacterium</taxon>
    </lineage>
</organism>
<keyword evidence="2" id="KW-0675">Receptor</keyword>
<dbReference type="AlphaFoldDB" id="A0A850QGH2"/>
<keyword evidence="1" id="KW-0732">Signal</keyword>
<evidence type="ECO:0000313" key="3">
    <source>
        <dbReference type="Proteomes" id="UP000588051"/>
    </source>
</evidence>
<gene>
    <name evidence="2" type="ORF">HV832_09610</name>
</gene>
<accession>A0A850QGH2</accession>
<reference evidence="2 3" key="1">
    <citation type="submission" date="2020-06" db="EMBL/GenBank/DDBJ databases">
        <authorList>
            <person name="Qiu C."/>
            <person name="Liu Z."/>
        </authorList>
    </citation>
    <scope>NUCLEOTIDE SEQUENCE [LARGE SCALE GENOMIC DNA]</scope>
    <source>
        <strain evidence="2 3">EM 1</strain>
    </source>
</reference>
<comment type="caution">
    <text evidence="2">The sequence shown here is derived from an EMBL/GenBank/DDBJ whole genome shotgun (WGS) entry which is preliminary data.</text>
</comment>
<keyword evidence="3" id="KW-1185">Reference proteome</keyword>
<dbReference type="EMBL" id="JABXYJ010000005">
    <property type="protein sequence ID" value="NVO78087.1"/>
    <property type="molecule type" value="Genomic_DNA"/>
</dbReference>
<dbReference type="RefSeq" id="WP_176803621.1">
    <property type="nucleotide sequence ID" value="NZ_JABXYJ010000005.1"/>
</dbReference>
<dbReference type="Proteomes" id="UP000588051">
    <property type="component" value="Unassembled WGS sequence"/>
</dbReference>